<comment type="caution">
    <text evidence="3">The sequence shown here is derived from an EMBL/GenBank/DDBJ whole genome shotgun (WGS) entry which is preliminary data.</text>
</comment>
<evidence type="ECO:0000313" key="3">
    <source>
        <dbReference type="EMBL" id="MDI1485720.1"/>
    </source>
</evidence>
<dbReference type="Proteomes" id="UP001161017">
    <property type="component" value="Unassembled WGS sequence"/>
</dbReference>
<dbReference type="Pfam" id="PF13409">
    <property type="entry name" value="GST_N_2"/>
    <property type="match status" value="1"/>
</dbReference>
<dbReference type="Gene3D" id="1.20.1050.130">
    <property type="match status" value="1"/>
</dbReference>
<evidence type="ECO:0000256" key="1">
    <source>
        <dbReference type="ARBA" id="ARBA00007409"/>
    </source>
</evidence>
<dbReference type="SUPFAM" id="SSF52833">
    <property type="entry name" value="Thioredoxin-like"/>
    <property type="match status" value="1"/>
</dbReference>
<sequence length="137" mass="15671">MSKPLKLYSSIGVPNPPKVAIILEELQLPYSTSLLDFPSMKQDPYTSINPNGRVPALQDPNTGITVWESSACIEYLLDTYDRDNTLRYTDGPELYLQKSWMALQVSGQGLYYGQRTWFLRHHPEKNIKSAIDRYGNE</sequence>
<reference evidence="3" key="1">
    <citation type="journal article" date="2023" name="Genome Biol. Evol.">
        <title>First Whole Genome Sequence and Flow Cytometry Genome Size Data for the Lichen-Forming Fungus Ramalina farinacea (Ascomycota).</title>
        <authorList>
            <person name="Llewellyn T."/>
            <person name="Mian S."/>
            <person name="Hill R."/>
            <person name="Leitch I.J."/>
            <person name="Gaya E."/>
        </authorList>
    </citation>
    <scope>NUCLEOTIDE SEQUENCE</scope>
    <source>
        <strain evidence="3">LIQ254RAFAR</strain>
    </source>
</reference>
<dbReference type="InterPro" id="IPR004045">
    <property type="entry name" value="Glutathione_S-Trfase_N"/>
</dbReference>
<dbReference type="CDD" id="cd03048">
    <property type="entry name" value="GST_N_Ure2p_like"/>
    <property type="match status" value="1"/>
</dbReference>
<dbReference type="InterPro" id="IPR036249">
    <property type="entry name" value="Thioredoxin-like_sf"/>
</dbReference>
<dbReference type="SFLD" id="SFLDS00019">
    <property type="entry name" value="Glutathione_Transferase_(cytos"/>
    <property type="match status" value="1"/>
</dbReference>
<accession>A0AA43QK03</accession>
<dbReference type="PANTHER" id="PTHR44051">
    <property type="entry name" value="GLUTATHIONE S-TRANSFERASE-RELATED"/>
    <property type="match status" value="1"/>
</dbReference>
<evidence type="ECO:0000259" key="2">
    <source>
        <dbReference type="PROSITE" id="PS50404"/>
    </source>
</evidence>
<keyword evidence="4" id="KW-1185">Reference proteome</keyword>
<dbReference type="AlphaFoldDB" id="A0AA43QK03"/>
<dbReference type="PROSITE" id="PS50404">
    <property type="entry name" value="GST_NTER"/>
    <property type="match status" value="1"/>
</dbReference>
<dbReference type="PANTHER" id="PTHR44051:SF3">
    <property type="entry name" value="TRANSCRIPTIONAL REGULATOR URE2"/>
    <property type="match status" value="1"/>
</dbReference>
<gene>
    <name evidence="3" type="ORF">OHK93_003909</name>
</gene>
<comment type="similarity">
    <text evidence="1">Belongs to the GST superfamily.</text>
</comment>
<protein>
    <recommendedName>
        <fullName evidence="2">GST N-terminal domain-containing protein</fullName>
    </recommendedName>
</protein>
<proteinExistence type="inferred from homology"/>
<dbReference type="EMBL" id="JAPUFD010000002">
    <property type="protein sequence ID" value="MDI1485720.1"/>
    <property type="molecule type" value="Genomic_DNA"/>
</dbReference>
<evidence type="ECO:0000313" key="4">
    <source>
        <dbReference type="Proteomes" id="UP001161017"/>
    </source>
</evidence>
<feature type="domain" description="GST N-terminal" evidence="2">
    <location>
        <begin position="3"/>
        <end position="84"/>
    </location>
</feature>
<dbReference type="InterPro" id="IPR040079">
    <property type="entry name" value="Glutathione_S-Trfase"/>
</dbReference>
<name>A0AA43QK03_9LECA</name>
<organism evidence="3 4">
    <name type="scientific">Ramalina farinacea</name>
    <dbReference type="NCBI Taxonomy" id="258253"/>
    <lineage>
        <taxon>Eukaryota</taxon>
        <taxon>Fungi</taxon>
        <taxon>Dikarya</taxon>
        <taxon>Ascomycota</taxon>
        <taxon>Pezizomycotina</taxon>
        <taxon>Lecanoromycetes</taxon>
        <taxon>OSLEUM clade</taxon>
        <taxon>Lecanoromycetidae</taxon>
        <taxon>Lecanorales</taxon>
        <taxon>Lecanorineae</taxon>
        <taxon>Ramalinaceae</taxon>
        <taxon>Ramalina</taxon>
    </lineage>
</organism>